<dbReference type="Proteomes" id="UP000078492">
    <property type="component" value="Unassembled WGS sequence"/>
</dbReference>
<sequence length="189" mass="21193">MLNYRHGKKRLFESEGFHLHFPTELFLGQVRPKMCRTTSVCSGESTLEETVAAAATALVRPRPRSANVKKEKIRGSVCVTVPHRALTAPRRVASLKSRLAPTCLTRSNGDWPLLPATAAIGTPTELSENFPRYIVRFISPTPTCFALGLTWGEKWDPTDQRKGETLEREEVPRMDPDEFFNSKLVINGK</sequence>
<proteinExistence type="predicted"/>
<dbReference type="AlphaFoldDB" id="A0A195DIX3"/>
<dbReference type="EMBL" id="KQ980800">
    <property type="protein sequence ID" value="KYN12838.1"/>
    <property type="molecule type" value="Genomic_DNA"/>
</dbReference>
<evidence type="ECO:0000313" key="1">
    <source>
        <dbReference type="EMBL" id="KYN12838.1"/>
    </source>
</evidence>
<name>A0A195DIX3_9HYME</name>
<gene>
    <name evidence="1" type="ORF">ALC57_14903</name>
</gene>
<protein>
    <submittedName>
        <fullName evidence="1">Uncharacterized protein</fullName>
    </submittedName>
</protein>
<accession>A0A195DIX3</accession>
<organism evidence="1 2">
    <name type="scientific">Trachymyrmex cornetzi</name>
    <dbReference type="NCBI Taxonomy" id="471704"/>
    <lineage>
        <taxon>Eukaryota</taxon>
        <taxon>Metazoa</taxon>
        <taxon>Ecdysozoa</taxon>
        <taxon>Arthropoda</taxon>
        <taxon>Hexapoda</taxon>
        <taxon>Insecta</taxon>
        <taxon>Pterygota</taxon>
        <taxon>Neoptera</taxon>
        <taxon>Endopterygota</taxon>
        <taxon>Hymenoptera</taxon>
        <taxon>Apocrita</taxon>
        <taxon>Aculeata</taxon>
        <taxon>Formicoidea</taxon>
        <taxon>Formicidae</taxon>
        <taxon>Myrmicinae</taxon>
        <taxon>Trachymyrmex</taxon>
    </lineage>
</organism>
<reference evidence="1 2" key="1">
    <citation type="submission" date="2015-09" db="EMBL/GenBank/DDBJ databases">
        <title>Trachymyrmex cornetzi WGS genome.</title>
        <authorList>
            <person name="Nygaard S."/>
            <person name="Hu H."/>
            <person name="Boomsma J."/>
            <person name="Zhang G."/>
        </authorList>
    </citation>
    <scope>NUCLEOTIDE SEQUENCE [LARGE SCALE GENOMIC DNA]</scope>
    <source>
        <strain evidence="1">Tcor2-1</strain>
        <tissue evidence="1">Whole body</tissue>
    </source>
</reference>
<evidence type="ECO:0000313" key="2">
    <source>
        <dbReference type="Proteomes" id="UP000078492"/>
    </source>
</evidence>
<keyword evidence="2" id="KW-1185">Reference proteome</keyword>